<proteinExistence type="inferred from homology"/>
<keyword evidence="1 11" id="KW-1003">Cell membrane</keyword>
<evidence type="ECO:0000259" key="13">
    <source>
        <dbReference type="Pfam" id="PF00912"/>
    </source>
</evidence>
<evidence type="ECO:0000256" key="10">
    <source>
        <dbReference type="ARBA" id="ARBA00023316"/>
    </source>
</evidence>
<sequence length="290" mass="31626">MAAPAFPGRTGADPSRKRQGVAKQAERKSPRAKTGTKKTSKAPAKAAKAAAAAPARRRLLRLPRLRIPTRRGLRRRLGLTLVGVVGLALALVAVNSVVRPFQGIYMHSEARRLGGIEQSWVPMDQIAPVMARSAVAAEDANFCRHWGFDMSAIRDAIADGMSRGGSTITQQVAKNVYLWQGRSYVRKALEAGFTPAIELFWTKRRILEVYLNVAEFDEGVFGVEAGAMHYFGVHAAQLNATQAARLAAILPSPQAWSASHPTNYVLRRSRQIIDGAATIRRDGRAACFED</sequence>
<keyword evidence="9 11" id="KW-0472">Membrane</keyword>
<evidence type="ECO:0000256" key="6">
    <source>
        <dbReference type="ARBA" id="ARBA00022960"/>
    </source>
</evidence>
<dbReference type="AlphaFoldDB" id="A0A6L7FY36"/>
<dbReference type="SUPFAM" id="SSF53955">
    <property type="entry name" value="Lysozyme-like"/>
    <property type="match status" value="1"/>
</dbReference>
<evidence type="ECO:0000256" key="5">
    <source>
        <dbReference type="ARBA" id="ARBA00022692"/>
    </source>
</evidence>
<keyword evidence="10 11" id="KW-0961">Cell wall biogenesis/degradation</keyword>
<keyword evidence="2 11" id="KW-0997">Cell inner membrane</keyword>
<dbReference type="GO" id="GO:0009252">
    <property type="term" value="P:peptidoglycan biosynthetic process"/>
    <property type="evidence" value="ECO:0007669"/>
    <property type="project" value="UniProtKB-UniRule"/>
</dbReference>
<keyword evidence="6 11" id="KW-0133">Cell shape</keyword>
<evidence type="ECO:0000256" key="9">
    <source>
        <dbReference type="ARBA" id="ARBA00023136"/>
    </source>
</evidence>
<comment type="subcellular location">
    <subcellularLocation>
        <location evidence="11">Cell inner membrane</location>
        <topology evidence="11">Single-pass membrane protein</topology>
    </subcellularLocation>
</comment>
<evidence type="ECO:0000256" key="8">
    <source>
        <dbReference type="ARBA" id="ARBA00022989"/>
    </source>
</evidence>
<comment type="similarity">
    <text evidence="11">Belongs to the glycosyltransferase 51 family.</text>
</comment>
<keyword evidence="3 11" id="KW-0328">Glycosyltransferase</keyword>
<dbReference type="GO" id="GO:0005886">
    <property type="term" value="C:plasma membrane"/>
    <property type="evidence" value="ECO:0007669"/>
    <property type="project" value="UniProtKB-SubCell"/>
</dbReference>
<keyword evidence="5 11" id="KW-0812">Transmembrane</keyword>
<evidence type="ECO:0000256" key="4">
    <source>
        <dbReference type="ARBA" id="ARBA00022679"/>
    </source>
</evidence>
<dbReference type="GO" id="GO:0008360">
    <property type="term" value="P:regulation of cell shape"/>
    <property type="evidence" value="ECO:0007669"/>
    <property type="project" value="UniProtKB-KW"/>
</dbReference>
<gene>
    <name evidence="11 14" type="primary">mtgA</name>
    <name evidence="14" type="ORF">GR170_02410</name>
</gene>
<dbReference type="InterPro" id="IPR023346">
    <property type="entry name" value="Lysozyme-like_dom_sf"/>
</dbReference>
<dbReference type="Pfam" id="PF00912">
    <property type="entry name" value="Transgly"/>
    <property type="match status" value="1"/>
</dbReference>
<evidence type="ECO:0000256" key="7">
    <source>
        <dbReference type="ARBA" id="ARBA00022984"/>
    </source>
</evidence>
<evidence type="ECO:0000256" key="3">
    <source>
        <dbReference type="ARBA" id="ARBA00022676"/>
    </source>
</evidence>
<dbReference type="GO" id="GO:0071555">
    <property type="term" value="P:cell wall organization"/>
    <property type="evidence" value="ECO:0007669"/>
    <property type="project" value="UniProtKB-KW"/>
</dbReference>
<feature type="domain" description="Glycosyl transferase family 51" evidence="13">
    <location>
        <begin position="116"/>
        <end position="274"/>
    </location>
</feature>
<dbReference type="HAMAP" id="MF_00766">
    <property type="entry name" value="PGT_MtgA"/>
    <property type="match status" value="1"/>
</dbReference>
<comment type="function">
    <text evidence="11">Peptidoglycan polymerase that catalyzes glycan chain elongation from lipid-linked precursors.</text>
</comment>
<keyword evidence="8 11" id="KW-1133">Transmembrane helix</keyword>
<keyword evidence="4 11" id="KW-0808">Transferase</keyword>
<evidence type="ECO:0000256" key="12">
    <source>
        <dbReference type="SAM" id="MobiDB-lite"/>
    </source>
</evidence>
<feature type="compositionally biased region" description="Low complexity" evidence="12">
    <location>
        <begin position="41"/>
        <end position="50"/>
    </location>
</feature>
<accession>A0A6L7FY36</accession>
<dbReference type="GO" id="GO:0008955">
    <property type="term" value="F:peptidoglycan glycosyltransferase activity"/>
    <property type="evidence" value="ECO:0007669"/>
    <property type="project" value="UniProtKB-UniRule"/>
</dbReference>
<dbReference type="EMBL" id="WUMU01000001">
    <property type="protein sequence ID" value="MXN16675.1"/>
    <property type="molecule type" value="Genomic_DNA"/>
</dbReference>
<feature type="compositionally biased region" description="Basic residues" evidence="12">
    <location>
        <begin position="30"/>
        <end position="40"/>
    </location>
</feature>
<dbReference type="GO" id="GO:0016763">
    <property type="term" value="F:pentosyltransferase activity"/>
    <property type="evidence" value="ECO:0007669"/>
    <property type="project" value="InterPro"/>
</dbReference>
<keyword evidence="7 11" id="KW-0573">Peptidoglycan synthesis</keyword>
<keyword evidence="15" id="KW-1185">Reference proteome</keyword>
<comment type="pathway">
    <text evidence="11">Cell wall biogenesis; peptidoglycan biosynthesis.</text>
</comment>
<dbReference type="PANTHER" id="PTHR30400">
    <property type="entry name" value="MONOFUNCTIONAL BIOSYNTHETIC PEPTIDOGLYCAN TRANSGLYCOSYLASE"/>
    <property type="match status" value="1"/>
</dbReference>
<comment type="catalytic activity">
    <reaction evidence="11">
        <text>[GlcNAc-(1-&gt;4)-Mur2Ac(oyl-L-Ala-gamma-D-Glu-L-Lys-D-Ala-D-Ala)](n)-di-trans,octa-cis-undecaprenyl diphosphate + beta-D-GlcNAc-(1-&gt;4)-Mur2Ac(oyl-L-Ala-gamma-D-Glu-L-Lys-D-Ala-D-Ala)-di-trans,octa-cis-undecaprenyl diphosphate = [GlcNAc-(1-&gt;4)-Mur2Ac(oyl-L-Ala-gamma-D-Glu-L-Lys-D-Ala-D-Ala)](n+1)-di-trans,octa-cis-undecaprenyl diphosphate + di-trans,octa-cis-undecaprenyl diphosphate + H(+)</text>
        <dbReference type="Rhea" id="RHEA:23708"/>
        <dbReference type="Rhea" id="RHEA-COMP:9602"/>
        <dbReference type="Rhea" id="RHEA-COMP:9603"/>
        <dbReference type="ChEBI" id="CHEBI:15378"/>
        <dbReference type="ChEBI" id="CHEBI:58405"/>
        <dbReference type="ChEBI" id="CHEBI:60033"/>
        <dbReference type="ChEBI" id="CHEBI:78435"/>
        <dbReference type="EC" id="2.4.99.28"/>
    </reaction>
</comment>
<evidence type="ECO:0000313" key="14">
    <source>
        <dbReference type="EMBL" id="MXN16675.1"/>
    </source>
</evidence>
<evidence type="ECO:0000256" key="2">
    <source>
        <dbReference type="ARBA" id="ARBA00022519"/>
    </source>
</evidence>
<dbReference type="InterPro" id="IPR011812">
    <property type="entry name" value="Pep_trsgly"/>
</dbReference>
<dbReference type="GO" id="GO:0009274">
    <property type="term" value="C:peptidoglycan-based cell wall"/>
    <property type="evidence" value="ECO:0007669"/>
    <property type="project" value="InterPro"/>
</dbReference>
<dbReference type="EC" id="2.4.99.28" evidence="11"/>
<dbReference type="Proteomes" id="UP000477911">
    <property type="component" value="Unassembled WGS sequence"/>
</dbReference>
<evidence type="ECO:0000313" key="15">
    <source>
        <dbReference type="Proteomes" id="UP000477911"/>
    </source>
</evidence>
<dbReference type="UniPathway" id="UPA00219"/>
<evidence type="ECO:0000256" key="1">
    <source>
        <dbReference type="ARBA" id="ARBA00022475"/>
    </source>
</evidence>
<evidence type="ECO:0000256" key="11">
    <source>
        <dbReference type="HAMAP-Rule" id="MF_00766"/>
    </source>
</evidence>
<organism evidence="14 15">
    <name type="scientific">Pseudooceanicola albus</name>
    <dbReference type="NCBI Taxonomy" id="2692189"/>
    <lineage>
        <taxon>Bacteria</taxon>
        <taxon>Pseudomonadati</taxon>
        <taxon>Pseudomonadota</taxon>
        <taxon>Alphaproteobacteria</taxon>
        <taxon>Rhodobacterales</taxon>
        <taxon>Paracoccaceae</taxon>
        <taxon>Pseudooceanicola</taxon>
    </lineage>
</organism>
<dbReference type="InterPro" id="IPR036950">
    <property type="entry name" value="PBP_transglycosylase"/>
</dbReference>
<reference evidence="14 15" key="1">
    <citation type="submission" date="2019-12" db="EMBL/GenBank/DDBJ databases">
        <authorList>
            <person name="Li M."/>
        </authorList>
    </citation>
    <scope>NUCLEOTIDE SEQUENCE [LARGE SCALE GENOMIC DNA]</scope>
    <source>
        <strain evidence="14 15">GBMRC 2024</strain>
    </source>
</reference>
<dbReference type="PANTHER" id="PTHR30400:SF0">
    <property type="entry name" value="BIOSYNTHETIC PEPTIDOGLYCAN TRANSGLYCOSYLASE"/>
    <property type="match status" value="1"/>
</dbReference>
<comment type="caution">
    <text evidence="14">The sequence shown here is derived from an EMBL/GenBank/DDBJ whole genome shotgun (WGS) entry which is preliminary data.</text>
</comment>
<feature type="transmembrane region" description="Helical" evidence="11">
    <location>
        <begin position="77"/>
        <end position="98"/>
    </location>
</feature>
<dbReference type="InterPro" id="IPR001264">
    <property type="entry name" value="Glyco_trans_51"/>
</dbReference>
<dbReference type="Gene3D" id="1.10.3810.10">
    <property type="entry name" value="Biosynthetic peptidoglycan transglycosylase-like"/>
    <property type="match status" value="1"/>
</dbReference>
<protein>
    <recommendedName>
        <fullName evidence="11">Biosynthetic peptidoglycan transglycosylase</fullName>
        <ecNumber evidence="11">2.4.99.28</ecNumber>
    </recommendedName>
    <alternativeName>
        <fullName evidence="11">Glycan polymerase</fullName>
    </alternativeName>
    <alternativeName>
        <fullName evidence="11">Peptidoglycan glycosyltransferase MtgA</fullName>
        <shortName evidence="11">PGT</shortName>
    </alternativeName>
</protein>
<name>A0A6L7FY36_9RHOB</name>
<dbReference type="NCBIfam" id="TIGR02070">
    <property type="entry name" value="mono_pep_trsgly"/>
    <property type="match status" value="1"/>
</dbReference>
<feature type="region of interest" description="Disordered" evidence="12">
    <location>
        <begin position="1"/>
        <end position="50"/>
    </location>
</feature>